<comment type="caution">
    <text evidence="2">The sequence shown here is derived from an EMBL/GenBank/DDBJ whole genome shotgun (WGS) entry which is preliminary data.</text>
</comment>
<feature type="transmembrane region" description="Helical" evidence="1">
    <location>
        <begin position="33"/>
        <end position="53"/>
    </location>
</feature>
<reference evidence="2" key="1">
    <citation type="submission" date="2020-11" db="EMBL/GenBank/DDBJ databases">
        <title>Nocardia NEAU-351.nov., a novel actinomycete isolated from the cow dung.</title>
        <authorList>
            <person name="Zhang X."/>
        </authorList>
    </citation>
    <scope>NUCLEOTIDE SEQUENCE</scope>
    <source>
        <strain evidence="2">NEAU-351</strain>
    </source>
</reference>
<dbReference type="Proteomes" id="UP000655751">
    <property type="component" value="Unassembled WGS sequence"/>
</dbReference>
<feature type="transmembrane region" description="Helical" evidence="1">
    <location>
        <begin position="65"/>
        <end position="84"/>
    </location>
</feature>
<feature type="transmembrane region" description="Helical" evidence="1">
    <location>
        <begin position="130"/>
        <end position="150"/>
    </location>
</feature>
<feature type="transmembrane region" description="Helical" evidence="1">
    <location>
        <begin position="183"/>
        <end position="201"/>
    </location>
</feature>
<feature type="transmembrane region" description="Helical" evidence="1">
    <location>
        <begin position="90"/>
        <end position="110"/>
    </location>
</feature>
<organism evidence="2 3">
    <name type="scientific">Nocardia bovistercoris</name>
    <dbReference type="NCBI Taxonomy" id="2785916"/>
    <lineage>
        <taxon>Bacteria</taxon>
        <taxon>Bacillati</taxon>
        <taxon>Actinomycetota</taxon>
        <taxon>Actinomycetes</taxon>
        <taxon>Mycobacteriales</taxon>
        <taxon>Nocardiaceae</taxon>
        <taxon>Nocardia</taxon>
    </lineage>
</organism>
<gene>
    <name evidence="2" type="ORF">IT779_10400</name>
</gene>
<accession>A0A931N3M1</accession>
<sequence>MLSKVPEVTLWFWVIKILCTTVGESFADWMATTLGLGLDVTATLFTGVLVAVLGRQLRMNRYVPVVYWSTVVVLSVSGTLYTDILTDDLSVPLAVSTSVFAVVLAGVFGIWYARERTLSIHSIVTTPREVFYWVAVLVTFALGTAVGDWVLQLTGWGPGVSVLLPAGLIAAVVLGWRCGANAVLSFWSAYILTRPLGANLGDWFASPTADHGLGVGTAVTSVVFLVAIAAVMVYLTRTRRDVIDADADAVRTESAVSSGRERLMVGYFAVVALVAVSLVGWASTQPHESVGGDDEAGAQVSMSVAPGTASAHFPPEEVAKFRTIAQDTLSKVRAGQQSEAKMRVKDLETVWDKDESTLRSIDRAAWTTLDGQIDAVLEAIRARKPDPSAEIGALSSLLTSLG</sequence>
<evidence type="ECO:0000313" key="2">
    <source>
        <dbReference type="EMBL" id="MBH0776693.1"/>
    </source>
</evidence>
<feature type="transmembrane region" description="Helical" evidence="1">
    <location>
        <begin position="263"/>
        <end position="282"/>
    </location>
</feature>
<keyword evidence="1" id="KW-0812">Transmembrane</keyword>
<keyword evidence="3" id="KW-1185">Reference proteome</keyword>
<dbReference type="RefSeq" id="WP_196149172.1">
    <property type="nucleotide sequence ID" value="NZ_JADMLG010000003.1"/>
</dbReference>
<dbReference type="InterPro" id="IPR007136">
    <property type="entry name" value="DUF347"/>
</dbReference>
<keyword evidence="1" id="KW-0472">Membrane</keyword>
<keyword evidence="1" id="KW-1133">Transmembrane helix</keyword>
<evidence type="ECO:0008006" key="4">
    <source>
        <dbReference type="Google" id="ProtNLM"/>
    </source>
</evidence>
<dbReference type="Pfam" id="PF03988">
    <property type="entry name" value="DUF347"/>
    <property type="match status" value="4"/>
</dbReference>
<protein>
    <recommendedName>
        <fullName evidence="4">Membrane-anchored protein</fullName>
    </recommendedName>
</protein>
<feature type="transmembrane region" description="Helical" evidence="1">
    <location>
        <begin position="156"/>
        <end position="176"/>
    </location>
</feature>
<evidence type="ECO:0000313" key="3">
    <source>
        <dbReference type="Proteomes" id="UP000655751"/>
    </source>
</evidence>
<feature type="transmembrane region" description="Helical" evidence="1">
    <location>
        <begin position="213"/>
        <end position="235"/>
    </location>
</feature>
<dbReference type="AlphaFoldDB" id="A0A931N3M1"/>
<dbReference type="EMBL" id="JADMLG010000003">
    <property type="protein sequence ID" value="MBH0776693.1"/>
    <property type="molecule type" value="Genomic_DNA"/>
</dbReference>
<evidence type="ECO:0000256" key="1">
    <source>
        <dbReference type="SAM" id="Phobius"/>
    </source>
</evidence>
<proteinExistence type="predicted"/>
<name>A0A931N3M1_9NOCA</name>